<proteinExistence type="predicted"/>
<keyword evidence="2" id="KW-1185">Reference proteome</keyword>
<evidence type="ECO:0000313" key="2">
    <source>
        <dbReference type="Proteomes" id="UP000276133"/>
    </source>
</evidence>
<organism evidence="1 2">
    <name type="scientific">Brachionus plicatilis</name>
    <name type="common">Marine rotifer</name>
    <name type="synonym">Brachionus muelleri</name>
    <dbReference type="NCBI Taxonomy" id="10195"/>
    <lineage>
        <taxon>Eukaryota</taxon>
        <taxon>Metazoa</taxon>
        <taxon>Spiralia</taxon>
        <taxon>Gnathifera</taxon>
        <taxon>Rotifera</taxon>
        <taxon>Eurotatoria</taxon>
        <taxon>Monogononta</taxon>
        <taxon>Pseudotrocha</taxon>
        <taxon>Ploima</taxon>
        <taxon>Brachionidae</taxon>
        <taxon>Brachionus</taxon>
    </lineage>
</organism>
<protein>
    <submittedName>
        <fullName evidence="1">Uncharacterized protein</fullName>
    </submittedName>
</protein>
<evidence type="ECO:0000313" key="1">
    <source>
        <dbReference type="EMBL" id="RNA37369.1"/>
    </source>
</evidence>
<gene>
    <name evidence="1" type="ORF">BpHYR1_039234</name>
</gene>
<dbReference type="Proteomes" id="UP000276133">
    <property type="component" value="Unassembled WGS sequence"/>
</dbReference>
<dbReference type="AlphaFoldDB" id="A0A3M7SNQ5"/>
<reference evidence="1 2" key="1">
    <citation type="journal article" date="2018" name="Sci. Rep.">
        <title>Genomic signatures of local adaptation to the degree of environmental predictability in rotifers.</title>
        <authorList>
            <person name="Franch-Gras L."/>
            <person name="Hahn C."/>
            <person name="Garcia-Roger E.M."/>
            <person name="Carmona M.J."/>
            <person name="Serra M."/>
            <person name="Gomez A."/>
        </authorList>
    </citation>
    <scope>NUCLEOTIDE SEQUENCE [LARGE SCALE GENOMIC DNA]</scope>
    <source>
        <strain evidence="1">HYR1</strain>
    </source>
</reference>
<comment type="caution">
    <text evidence="1">The sequence shown here is derived from an EMBL/GenBank/DDBJ whole genome shotgun (WGS) entry which is preliminary data.</text>
</comment>
<accession>A0A3M7SNQ5</accession>
<sequence>MIGAEIPLSEITNQTRYILYLLVLLESGFSRNIRPQKSSSQANNFKSFYESNSILSTINQCQMEYENALCITKIMQLSFHSLMLCPQNVLEK</sequence>
<name>A0A3M7SNQ5_BRAPC</name>
<dbReference type="EMBL" id="REGN01001052">
    <property type="protein sequence ID" value="RNA37369.1"/>
    <property type="molecule type" value="Genomic_DNA"/>
</dbReference>